<gene>
    <name evidence="1" type="ORF">SMRZ_LOCUS3643</name>
</gene>
<dbReference type="Proteomes" id="UP000277204">
    <property type="component" value="Unassembled WGS sequence"/>
</dbReference>
<proteinExistence type="predicted"/>
<sequence length="118" mass="13669">MNVIQFYAPTGDSDGDDKDQFHEAFIDHSEVNKKLYDILKGDLNNKVGMDINKYGDIMGRHEVEKSDEISSSSSQEFVERNKVFEVKKENFRTINKSNNNIININIDNWNMKLFDTTS</sequence>
<accession>A0A183LIL8</accession>
<reference evidence="1 2" key="1">
    <citation type="submission" date="2018-11" db="EMBL/GenBank/DDBJ databases">
        <authorList>
            <consortium name="Pathogen Informatics"/>
        </authorList>
    </citation>
    <scope>NUCLEOTIDE SEQUENCE [LARGE SCALE GENOMIC DNA]</scope>
    <source>
        <strain evidence="1 2">Zambia</strain>
    </source>
</reference>
<dbReference type="EMBL" id="UZAI01001070">
    <property type="protein sequence ID" value="VDO58721.1"/>
    <property type="molecule type" value="Genomic_DNA"/>
</dbReference>
<organism evidence="1 2">
    <name type="scientific">Schistosoma margrebowiei</name>
    <dbReference type="NCBI Taxonomy" id="48269"/>
    <lineage>
        <taxon>Eukaryota</taxon>
        <taxon>Metazoa</taxon>
        <taxon>Spiralia</taxon>
        <taxon>Lophotrochozoa</taxon>
        <taxon>Platyhelminthes</taxon>
        <taxon>Trematoda</taxon>
        <taxon>Digenea</taxon>
        <taxon>Strigeidida</taxon>
        <taxon>Schistosomatoidea</taxon>
        <taxon>Schistosomatidae</taxon>
        <taxon>Schistosoma</taxon>
    </lineage>
</organism>
<evidence type="ECO:0000313" key="2">
    <source>
        <dbReference type="Proteomes" id="UP000277204"/>
    </source>
</evidence>
<name>A0A183LIL8_9TREM</name>
<dbReference type="AlphaFoldDB" id="A0A183LIL8"/>
<evidence type="ECO:0000313" key="1">
    <source>
        <dbReference type="EMBL" id="VDO58721.1"/>
    </source>
</evidence>
<keyword evidence="2" id="KW-1185">Reference proteome</keyword>
<protein>
    <submittedName>
        <fullName evidence="1">Uncharacterized protein</fullName>
    </submittedName>
</protein>